<dbReference type="AlphaFoldDB" id="A0A0N4YQT3"/>
<reference evidence="5 6" key="2">
    <citation type="submission" date="2018-11" db="EMBL/GenBank/DDBJ databases">
        <authorList>
            <consortium name="Pathogen Informatics"/>
        </authorList>
    </citation>
    <scope>NUCLEOTIDE SEQUENCE [LARGE SCALE GENOMIC DNA]</scope>
</reference>
<keyword evidence="3" id="KW-0375">Hydrogen ion transport</keyword>
<dbReference type="OMA" id="ICDKATW"/>
<dbReference type="Proteomes" id="UP000271162">
    <property type="component" value="Unassembled WGS sequence"/>
</dbReference>
<gene>
    <name evidence="5" type="ORF">NBR_LOCUS19606</name>
</gene>
<organism evidence="7">
    <name type="scientific">Nippostrongylus brasiliensis</name>
    <name type="common">Rat hookworm</name>
    <dbReference type="NCBI Taxonomy" id="27835"/>
    <lineage>
        <taxon>Eukaryota</taxon>
        <taxon>Metazoa</taxon>
        <taxon>Ecdysozoa</taxon>
        <taxon>Nematoda</taxon>
        <taxon>Chromadorea</taxon>
        <taxon>Rhabditida</taxon>
        <taxon>Rhabditina</taxon>
        <taxon>Rhabditomorpha</taxon>
        <taxon>Strongyloidea</taxon>
        <taxon>Heligmosomidae</taxon>
        <taxon>Nippostrongylus</taxon>
    </lineage>
</organism>
<evidence type="ECO:0000256" key="2">
    <source>
        <dbReference type="ARBA" id="ARBA00022448"/>
    </source>
</evidence>
<dbReference type="Gene3D" id="1.20.5.2950">
    <property type="match status" value="1"/>
</dbReference>
<reference evidence="7" key="1">
    <citation type="submission" date="2017-02" db="UniProtKB">
        <authorList>
            <consortium name="WormBaseParasite"/>
        </authorList>
    </citation>
    <scope>IDENTIFICATION</scope>
</reference>
<protein>
    <submittedName>
        <fullName evidence="7">Clathrin light chain</fullName>
    </submittedName>
</protein>
<keyword evidence="6" id="KW-1185">Reference proteome</keyword>
<proteinExistence type="inferred from homology"/>
<keyword evidence="2" id="KW-0813">Transport</keyword>
<evidence type="ECO:0000256" key="1">
    <source>
        <dbReference type="ARBA" id="ARBA00010066"/>
    </source>
</evidence>
<evidence type="ECO:0000313" key="5">
    <source>
        <dbReference type="EMBL" id="VDL83340.1"/>
    </source>
</evidence>
<keyword evidence="4" id="KW-0406">Ion transport</keyword>
<dbReference type="STRING" id="27835.A0A0N4YQT3"/>
<evidence type="ECO:0000313" key="6">
    <source>
        <dbReference type="Proteomes" id="UP000271162"/>
    </source>
</evidence>
<evidence type="ECO:0000256" key="3">
    <source>
        <dbReference type="ARBA" id="ARBA00022781"/>
    </source>
</evidence>
<dbReference type="GO" id="GO:0046961">
    <property type="term" value="F:proton-transporting ATPase activity, rotational mechanism"/>
    <property type="evidence" value="ECO:0007669"/>
    <property type="project" value="InterPro"/>
</dbReference>
<comment type="similarity">
    <text evidence="1">Belongs to the V-ATPase G subunit family.</text>
</comment>
<dbReference type="WBParaSite" id="NBR_0001960501-mRNA-1">
    <property type="protein sequence ID" value="NBR_0001960501-mRNA-1"/>
    <property type="gene ID" value="NBR_0001960501"/>
</dbReference>
<evidence type="ECO:0000313" key="7">
    <source>
        <dbReference type="WBParaSite" id="NBR_0001960501-mRNA-1"/>
    </source>
</evidence>
<accession>A0A0N4YQT3</accession>
<dbReference type="InterPro" id="IPR005124">
    <property type="entry name" value="V-ATPase_G"/>
</dbReference>
<evidence type="ECO:0000256" key="4">
    <source>
        <dbReference type="ARBA" id="ARBA00023065"/>
    </source>
</evidence>
<dbReference type="Pfam" id="PF03179">
    <property type="entry name" value="V-ATPase_G"/>
    <property type="match status" value="1"/>
</dbReference>
<name>A0A0N4YQT3_NIPBR</name>
<dbReference type="GO" id="GO:0016471">
    <property type="term" value="C:vacuolar proton-transporting V-type ATPase complex"/>
    <property type="evidence" value="ECO:0007669"/>
    <property type="project" value="InterPro"/>
</dbReference>
<sequence>MSCSSFGDEAQNFQSVWEVEAAGRNKILEAKERRAKRIAEARYEAQLELEKFRQEKEAKFQEKFKSLDEKIQEYEVKAKARSVDDLVYMEERVKLCKPMVVELLLELTTSAKYAIHRNVDTRRWVKGFDTRSHLPPDRRICDKATWELVQKYASNCEKMATKIHRARSVSKKQVKQSKKG</sequence>
<dbReference type="EMBL" id="UYSL01024319">
    <property type="protein sequence ID" value="VDL83340.1"/>
    <property type="molecule type" value="Genomic_DNA"/>
</dbReference>